<comment type="caution">
    <text evidence="6">The sequence shown here is derived from an EMBL/GenBank/DDBJ whole genome shotgun (WGS) entry which is preliminary data.</text>
</comment>
<evidence type="ECO:0000256" key="2">
    <source>
        <dbReference type="ARBA" id="ARBA00009077"/>
    </source>
</evidence>
<dbReference type="Gene3D" id="3.40.640.10">
    <property type="entry name" value="Type I PLP-dependent aspartate aminotransferase-like (Major domain)"/>
    <property type="match status" value="1"/>
</dbReference>
<dbReference type="InterPro" id="IPR054542">
    <property type="entry name" value="Cys_met_metab_PP"/>
</dbReference>
<dbReference type="Gene3D" id="3.90.1150.10">
    <property type="entry name" value="Aspartate Aminotransferase, domain 1"/>
    <property type="match status" value="1"/>
</dbReference>
<evidence type="ECO:0000313" key="6">
    <source>
        <dbReference type="EMBL" id="KFN08098.1"/>
    </source>
</evidence>
<dbReference type="STRING" id="44252.DJ90_3323"/>
<dbReference type="PATRIC" id="fig|44252.3.peg.3452"/>
<dbReference type="PIRSF" id="PIRSF001434">
    <property type="entry name" value="CGS"/>
    <property type="match status" value="1"/>
</dbReference>
<dbReference type="InterPro" id="IPR000277">
    <property type="entry name" value="Cys/Met-Metab_PyrdxlP-dep_enz"/>
</dbReference>
<dbReference type="GO" id="GO:0016846">
    <property type="term" value="F:carbon-sulfur lyase activity"/>
    <property type="evidence" value="ECO:0007669"/>
    <property type="project" value="TreeGrafter"/>
</dbReference>
<dbReference type="FunFam" id="3.90.1150.10:FF:000033">
    <property type="entry name" value="Cystathionine gamma-synthase"/>
    <property type="match status" value="1"/>
</dbReference>
<proteinExistence type="inferred from homology"/>
<accession>A0A090ZCJ4</accession>
<dbReference type="Proteomes" id="UP000029278">
    <property type="component" value="Unassembled WGS sequence"/>
</dbReference>
<sequence>MGENNKQEWRIESVLAQIGSVEEPVTGAVNYPIYQATAFRHPRLGQSTGFDYARTKSPTRKVLEDAAAVLEAGDAGFACSSGMAALQTIFTLFAQGDHLIVSLDLYGGTYRLLERIMSKYGVTASYVDTNDLDALESVRKPNTKAVFIETPTNPLMMVTDIEAVGKWAHTHGLLTIVDNTLLTPYFQRPLELGADIVVHSATKYLGGHNDVLAGLIVTKGKELSEEVGFLHNSIGAVLSPSDSYQLMRGMKTLALRMERHESNALAIAKYLQGHPQVAEVFYPGLEDHPGYEIQNKQSRGNTGIFSFKVTDARYVEPVLRNLRLIAFAESLGGVESLMTYPAVQTHADIPAEIREAVGVDDRLLRFSVGIEHEDDLIADLGQALEAARIEVEGGQKHE</sequence>
<dbReference type="OrthoDB" id="9780685at2"/>
<dbReference type="GO" id="GO:0019346">
    <property type="term" value="P:transsulfuration"/>
    <property type="evidence" value="ECO:0007669"/>
    <property type="project" value="InterPro"/>
</dbReference>
<dbReference type="GO" id="GO:0005737">
    <property type="term" value="C:cytoplasm"/>
    <property type="evidence" value="ECO:0007669"/>
    <property type="project" value="TreeGrafter"/>
</dbReference>
<keyword evidence="7" id="KW-1185">Reference proteome</keyword>
<evidence type="ECO:0000256" key="1">
    <source>
        <dbReference type="ARBA" id="ARBA00001933"/>
    </source>
</evidence>
<comment type="similarity">
    <text evidence="2 5">Belongs to the trans-sulfuration enzymes family.</text>
</comment>
<feature type="modified residue" description="N6-(pyridoxal phosphate)lysine" evidence="4">
    <location>
        <position position="203"/>
    </location>
</feature>
<evidence type="ECO:0000256" key="3">
    <source>
        <dbReference type="ARBA" id="ARBA00022898"/>
    </source>
</evidence>
<dbReference type="FunFam" id="3.40.640.10:FF:000009">
    <property type="entry name" value="Cystathionine gamma-synthase homolog"/>
    <property type="match status" value="1"/>
</dbReference>
<comment type="cofactor">
    <cofactor evidence="1 5">
        <name>pyridoxal 5'-phosphate</name>
        <dbReference type="ChEBI" id="CHEBI:597326"/>
    </cofactor>
</comment>
<dbReference type="AlphaFoldDB" id="A0A090ZCJ4"/>
<keyword evidence="6" id="KW-0808">Transferase</keyword>
<dbReference type="HOGENOM" id="CLU_018986_2_0_9"/>
<evidence type="ECO:0000313" key="7">
    <source>
        <dbReference type="Proteomes" id="UP000029278"/>
    </source>
</evidence>
<dbReference type="GO" id="GO:0030170">
    <property type="term" value="F:pyridoxal phosphate binding"/>
    <property type="evidence" value="ECO:0007669"/>
    <property type="project" value="InterPro"/>
</dbReference>
<organism evidence="6 7">
    <name type="scientific">Paenibacillus macerans</name>
    <name type="common">Bacillus macerans</name>
    <dbReference type="NCBI Taxonomy" id="44252"/>
    <lineage>
        <taxon>Bacteria</taxon>
        <taxon>Bacillati</taxon>
        <taxon>Bacillota</taxon>
        <taxon>Bacilli</taxon>
        <taxon>Bacillales</taxon>
        <taxon>Paenibacillaceae</taxon>
        <taxon>Paenibacillus</taxon>
    </lineage>
</organism>
<evidence type="ECO:0000256" key="4">
    <source>
        <dbReference type="PIRSR" id="PIRSR001434-2"/>
    </source>
</evidence>
<dbReference type="PANTHER" id="PTHR11808:SF90">
    <property type="entry name" value="CYSTATHIONINE GAMMA-SYNTHASE"/>
    <property type="match status" value="1"/>
</dbReference>
<dbReference type="GeneID" id="77008745"/>
<dbReference type="RefSeq" id="WP_036624879.1">
    <property type="nucleotide sequence ID" value="NZ_JAKOBR010000075.1"/>
</dbReference>
<keyword evidence="3 4" id="KW-0663">Pyridoxal phosphate</keyword>
<dbReference type="EC" id="2.5.1.49" evidence="6"/>
<dbReference type="InterPro" id="IPR015424">
    <property type="entry name" value="PyrdxlP-dep_Trfase"/>
</dbReference>
<reference evidence="6 7" key="1">
    <citation type="submission" date="2014-04" db="EMBL/GenBank/DDBJ databases">
        <authorList>
            <person name="Bishop-Lilly K.A."/>
            <person name="Broomall S.M."/>
            <person name="Chain P.S."/>
            <person name="Chertkov O."/>
            <person name="Coyne S.R."/>
            <person name="Daligault H.E."/>
            <person name="Davenport K.W."/>
            <person name="Erkkila T."/>
            <person name="Frey K.G."/>
            <person name="Gibbons H.S."/>
            <person name="Gu W."/>
            <person name="Jaissle J."/>
            <person name="Johnson S.L."/>
            <person name="Koroleva G.I."/>
            <person name="Ladner J.T."/>
            <person name="Lo C.-C."/>
            <person name="Minogue T.D."/>
            <person name="Munk C."/>
            <person name="Palacios G.F."/>
            <person name="Redden C.L."/>
            <person name="Rosenzweig C.N."/>
            <person name="Scholz M.B."/>
            <person name="Teshima H."/>
            <person name="Xu Y."/>
        </authorList>
    </citation>
    <scope>NUCLEOTIDE SEQUENCE [LARGE SCALE GENOMIC DNA]</scope>
    <source>
        <strain evidence="6 7">8244</strain>
    </source>
</reference>
<evidence type="ECO:0000256" key="5">
    <source>
        <dbReference type="RuleBase" id="RU362118"/>
    </source>
</evidence>
<dbReference type="InterPro" id="IPR015422">
    <property type="entry name" value="PyrdxlP-dep_Trfase_small"/>
</dbReference>
<dbReference type="SUPFAM" id="SSF53383">
    <property type="entry name" value="PLP-dependent transferases"/>
    <property type="match status" value="1"/>
</dbReference>
<dbReference type="InterPro" id="IPR015421">
    <property type="entry name" value="PyrdxlP-dep_Trfase_major"/>
</dbReference>
<protein>
    <submittedName>
        <fullName evidence="6">Cystathionine gamma-synthase</fullName>
        <ecNumber evidence="6">2.5.1.49</ecNumber>
    </submittedName>
</protein>
<dbReference type="GO" id="GO:0003961">
    <property type="term" value="F:O-acetylhomoserine aminocarboxypropyltransferase activity"/>
    <property type="evidence" value="ECO:0007669"/>
    <property type="project" value="UniProtKB-EC"/>
</dbReference>
<dbReference type="Pfam" id="PF01053">
    <property type="entry name" value="Cys_Met_Meta_PP"/>
    <property type="match status" value="1"/>
</dbReference>
<dbReference type="CDD" id="cd00614">
    <property type="entry name" value="CGS_like"/>
    <property type="match status" value="1"/>
</dbReference>
<name>A0A090ZCJ4_PAEMA</name>
<dbReference type="EMBL" id="JMQA01000030">
    <property type="protein sequence ID" value="KFN08098.1"/>
    <property type="molecule type" value="Genomic_DNA"/>
</dbReference>
<gene>
    <name evidence="6" type="primary">metB</name>
    <name evidence="6" type="ORF">DJ90_3323</name>
</gene>
<dbReference type="PROSITE" id="PS00868">
    <property type="entry name" value="CYS_MET_METAB_PP"/>
    <property type="match status" value="1"/>
</dbReference>
<dbReference type="PANTHER" id="PTHR11808">
    <property type="entry name" value="TRANS-SULFURATION ENZYME FAMILY MEMBER"/>
    <property type="match status" value="1"/>
</dbReference>